<evidence type="ECO:0000259" key="3">
    <source>
        <dbReference type="PROSITE" id="PS50110"/>
    </source>
</evidence>
<comment type="caution">
    <text evidence="4">The sequence shown here is derived from an EMBL/GenBank/DDBJ whole genome shotgun (WGS) entry which is preliminary data.</text>
</comment>
<evidence type="ECO:0000256" key="1">
    <source>
        <dbReference type="ARBA" id="ARBA00022553"/>
    </source>
</evidence>
<dbReference type="SUPFAM" id="SSF52172">
    <property type="entry name" value="CheY-like"/>
    <property type="match status" value="1"/>
</dbReference>
<dbReference type="SMART" id="SM00448">
    <property type="entry name" value="REC"/>
    <property type="match status" value="1"/>
</dbReference>
<dbReference type="PANTHER" id="PTHR44591:SF23">
    <property type="entry name" value="CHEY SUBFAMILY"/>
    <property type="match status" value="1"/>
</dbReference>
<feature type="domain" description="Response regulatory" evidence="3">
    <location>
        <begin position="2"/>
        <end position="127"/>
    </location>
</feature>
<dbReference type="EMBL" id="BLAY01000025">
    <property type="protein sequence ID" value="GET37255.1"/>
    <property type="molecule type" value="Genomic_DNA"/>
</dbReference>
<keyword evidence="5" id="KW-1185">Reference proteome</keyword>
<keyword evidence="1 2" id="KW-0597">Phosphoprotein</keyword>
<name>A0AAV3XAW5_9CYAN</name>
<dbReference type="Gene3D" id="3.40.50.2300">
    <property type="match status" value="1"/>
</dbReference>
<dbReference type="InterPro" id="IPR050595">
    <property type="entry name" value="Bact_response_regulator"/>
</dbReference>
<dbReference type="InterPro" id="IPR011006">
    <property type="entry name" value="CheY-like_superfamily"/>
</dbReference>
<dbReference type="Pfam" id="PF00072">
    <property type="entry name" value="Response_reg"/>
    <property type="match status" value="1"/>
</dbReference>
<dbReference type="PROSITE" id="PS50110">
    <property type="entry name" value="RESPONSE_REGULATORY"/>
    <property type="match status" value="1"/>
</dbReference>
<evidence type="ECO:0000256" key="2">
    <source>
        <dbReference type="PROSITE-ProRule" id="PRU00169"/>
    </source>
</evidence>
<evidence type="ECO:0000313" key="4">
    <source>
        <dbReference type="EMBL" id="GET37255.1"/>
    </source>
</evidence>
<dbReference type="Proteomes" id="UP001050975">
    <property type="component" value="Unassembled WGS sequence"/>
</dbReference>
<feature type="modified residue" description="4-aspartylphosphate" evidence="2">
    <location>
        <position position="52"/>
    </location>
</feature>
<dbReference type="PANTHER" id="PTHR44591">
    <property type="entry name" value="STRESS RESPONSE REGULATOR PROTEIN 1"/>
    <property type="match status" value="1"/>
</dbReference>
<gene>
    <name evidence="4" type="ORF">MiSe_20080</name>
</gene>
<organism evidence="4 5">
    <name type="scientific">Microseira wollei NIES-4236</name>
    <dbReference type="NCBI Taxonomy" id="2530354"/>
    <lineage>
        <taxon>Bacteria</taxon>
        <taxon>Bacillati</taxon>
        <taxon>Cyanobacteriota</taxon>
        <taxon>Cyanophyceae</taxon>
        <taxon>Oscillatoriophycideae</taxon>
        <taxon>Aerosakkonematales</taxon>
        <taxon>Aerosakkonemataceae</taxon>
        <taxon>Microseira</taxon>
    </lineage>
</organism>
<dbReference type="InterPro" id="IPR001789">
    <property type="entry name" value="Sig_transdc_resp-reg_receiver"/>
</dbReference>
<evidence type="ECO:0000313" key="5">
    <source>
        <dbReference type="Proteomes" id="UP001050975"/>
    </source>
</evidence>
<reference evidence="4" key="1">
    <citation type="submission" date="2019-10" db="EMBL/GenBank/DDBJ databases">
        <title>Draft genome sequece of Microseira wollei NIES-4236.</title>
        <authorList>
            <person name="Yamaguchi H."/>
            <person name="Suzuki S."/>
            <person name="Kawachi M."/>
        </authorList>
    </citation>
    <scope>NUCLEOTIDE SEQUENCE</scope>
    <source>
        <strain evidence="4">NIES-4236</strain>
    </source>
</reference>
<proteinExistence type="predicted"/>
<protein>
    <submittedName>
        <fullName evidence="4">Response regulator receiver protein</fullName>
    </submittedName>
</protein>
<sequence>MNILLVEDDIILAESTACLIQRIGGHQVYITDEPTEVFRYCQSGTIDVVMMDVNLPGAAWQGEFVSGTELSQLLKNQPETADIPIVLVTAYALANEQQKLLEISKADGLYAKPITDFKAFLAMLVKLGTKS</sequence>
<dbReference type="AlphaFoldDB" id="A0AAV3XAW5"/>
<dbReference type="GO" id="GO:0000160">
    <property type="term" value="P:phosphorelay signal transduction system"/>
    <property type="evidence" value="ECO:0007669"/>
    <property type="project" value="InterPro"/>
</dbReference>
<dbReference type="RefSeq" id="WP_226578418.1">
    <property type="nucleotide sequence ID" value="NZ_BLAY01000025.1"/>
</dbReference>
<accession>A0AAV3XAW5</accession>